<evidence type="ECO:0000256" key="1">
    <source>
        <dbReference type="ARBA" id="ARBA00004123"/>
    </source>
</evidence>
<reference evidence="12 13" key="1">
    <citation type="submission" date="2022-07" db="EMBL/GenBank/DDBJ databases">
        <title>Genome-wide signatures of adaptation to extreme environments.</title>
        <authorList>
            <person name="Cho C.H."/>
            <person name="Yoon H.S."/>
        </authorList>
    </citation>
    <scope>NUCLEOTIDE SEQUENCE [LARGE SCALE GENOMIC DNA]</scope>
    <source>
        <strain evidence="12 13">DBV 063 E5</strain>
    </source>
</reference>
<evidence type="ECO:0000256" key="7">
    <source>
        <dbReference type="ARBA" id="ARBA00023242"/>
    </source>
</evidence>
<evidence type="ECO:0000256" key="2">
    <source>
        <dbReference type="ARBA" id="ARBA00004514"/>
    </source>
</evidence>
<feature type="compositionally biased region" description="Pro residues" evidence="10">
    <location>
        <begin position="158"/>
        <end position="167"/>
    </location>
</feature>
<comment type="similarity">
    <text evidence="3">Belongs to the snRNP core protein family.</text>
</comment>
<evidence type="ECO:0000256" key="8">
    <source>
        <dbReference type="ARBA" id="ARBA00023274"/>
    </source>
</evidence>
<evidence type="ECO:0000256" key="10">
    <source>
        <dbReference type="SAM" id="MobiDB-lite"/>
    </source>
</evidence>
<feature type="compositionally biased region" description="Basic and acidic residues" evidence="10">
    <location>
        <begin position="104"/>
        <end position="115"/>
    </location>
</feature>
<accession>A0AAV9IS82</accession>
<dbReference type="InterPro" id="IPR001163">
    <property type="entry name" value="Sm_dom_euk/arc"/>
</dbReference>
<feature type="region of interest" description="Disordered" evidence="10">
    <location>
        <begin position="147"/>
        <end position="202"/>
    </location>
</feature>
<dbReference type="InterPro" id="IPR010920">
    <property type="entry name" value="LSM_dom_sf"/>
</dbReference>
<evidence type="ECO:0000256" key="5">
    <source>
        <dbReference type="ARBA" id="ARBA00022664"/>
    </source>
</evidence>
<dbReference type="GO" id="GO:0008380">
    <property type="term" value="P:RNA splicing"/>
    <property type="evidence" value="ECO:0007669"/>
    <property type="project" value="UniProtKB-KW"/>
</dbReference>
<dbReference type="EMBL" id="JANCYW010000004">
    <property type="protein sequence ID" value="KAK4535160.1"/>
    <property type="molecule type" value="Genomic_DNA"/>
</dbReference>
<dbReference type="Pfam" id="PF02037">
    <property type="entry name" value="SAP"/>
    <property type="match status" value="2"/>
</dbReference>
<dbReference type="GO" id="GO:0030532">
    <property type="term" value="C:small nuclear ribonucleoprotein complex"/>
    <property type="evidence" value="ECO:0007669"/>
    <property type="project" value="InterPro"/>
</dbReference>
<keyword evidence="6" id="KW-0508">mRNA splicing</keyword>
<evidence type="ECO:0000259" key="11">
    <source>
        <dbReference type="PROSITE" id="PS50800"/>
    </source>
</evidence>
<keyword evidence="13" id="KW-1185">Reference proteome</keyword>
<evidence type="ECO:0000313" key="13">
    <source>
        <dbReference type="Proteomes" id="UP001301350"/>
    </source>
</evidence>
<protein>
    <recommendedName>
        <fullName evidence="9">snRNP core protein D2</fullName>
    </recommendedName>
</protein>
<dbReference type="InterPro" id="IPR036361">
    <property type="entry name" value="SAP_dom_sf"/>
</dbReference>
<dbReference type="GO" id="GO:0005829">
    <property type="term" value="C:cytosol"/>
    <property type="evidence" value="ECO:0007669"/>
    <property type="project" value="UniProtKB-SubCell"/>
</dbReference>
<dbReference type="SMART" id="SM00513">
    <property type="entry name" value="SAP"/>
    <property type="match status" value="2"/>
</dbReference>
<proteinExistence type="inferred from homology"/>
<dbReference type="Proteomes" id="UP001301350">
    <property type="component" value="Unassembled WGS sequence"/>
</dbReference>
<keyword evidence="4" id="KW-0963">Cytoplasm</keyword>
<feature type="compositionally biased region" description="Polar residues" evidence="10">
    <location>
        <begin position="1"/>
        <end position="11"/>
    </location>
</feature>
<dbReference type="PANTHER" id="PTHR12777">
    <property type="entry name" value="SMALL NUCLEAR RIBONUCLEOPROTEIN SM D2"/>
    <property type="match status" value="1"/>
</dbReference>
<dbReference type="PROSITE" id="PS50800">
    <property type="entry name" value="SAP"/>
    <property type="match status" value="2"/>
</dbReference>
<gene>
    <name evidence="12" type="ORF">CDCA_CDCA04G1185</name>
</gene>
<keyword evidence="7" id="KW-0539">Nucleus</keyword>
<evidence type="ECO:0000256" key="4">
    <source>
        <dbReference type="ARBA" id="ARBA00022490"/>
    </source>
</evidence>
<name>A0AAV9IS82_CYACA</name>
<keyword evidence="5" id="KW-0507">mRNA processing</keyword>
<feature type="region of interest" description="Disordered" evidence="10">
    <location>
        <begin position="1"/>
        <end position="34"/>
    </location>
</feature>
<evidence type="ECO:0000256" key="9">
    <source>
        <dbReference type="ARBA" id="ARBA00033125"/>
    </source>
</evidence>
<dbReference type="SUPFAM" id="SSF50182">
    <property type="entry name" value="Sm-like ribonucleoproteins"/>
    <property type="match status" value="1"/>
</dbReference>
<dbReference type="Pfam" id="PF01423">
    <property type="entry name" value="LSM"/>
    <property type="match status" value="1"/>
</dbReference>
<dbReference type="Gene3D" id="2.30.30.100">
    <property type="match status" value="1"/>
</dbReference>
<dbReference type="GO" id="GO:0006397">
    <property type="term" value="P:mRNA processing"/>
    <property type="evidence" value="ECO:0007669"/>
    <property type="project" value="UniProtKB-KW"/>
</dbReference>
<evidence type="ECO:0000313" key="12">
    <source>
        <dbReference type="EMBL" id="KAK4535160.1"/>
    </source>
</evidence>
<sequence length="298" mass="32908">MSMGARSTYSREQVGRMTVAQMRSELARRRLPTTGRKAELEARLLESLDDGSAGERGEVDVASVSRMKVAELRTQLEVHGLDTAGRKAELQRRLVQALHGESTAAERKQVEEEQAMHPSSDGADPEMMERPAPPVTAIAPVVPTAALPSATRSKRPTAEPPVALPPPKRSRFQSAAPPANRERPLPSATVERASFTASPPQPSTPFRVLERCVSDASPCLVSCRNDKKLYGILRAYDKHFNLILEQVRELWRERSAVRRTSDGAAAAPDRDAAILHERFIPKLFVRGDTVIFVLRPRL</sequence>
<dbReference type="InterPro" id="IPR003034">
    <property type="entry name" value="SAP_dom"/>
</dbReference>
<comment type="subcellular location">
    <subcellularLocation>
        <location evidence="2">Cytoplasm</location>
        <location evidence="2">Cytosol</location>
    </subcellularLocation>
    <subcellularLocation>
        <location evidence="1">Nucleus</location>
    </subcellularLocation>
</comment>
<dbReference type="Gene3D" id="1.10.720.30">
    <property type="entry name" value="SAP domain"/>
    <property type="match status" value="2"/>
</dbReference>
<keyword evidence="8" id="KW-0687">Ribonucleoprotein</keyword>
<evidence type="ECO:0000256" key="6">
    <source>
        <dbReference type="ARBA" id="ARBA00023187"/>
    </source>
</evidence>
<dbReference type="InterPro" id="IPR027248">
    <property type="entry name" value="Sm_D2"/>
</dbReference>
<organism evidence="12 13">
    <name type="scientific">Cyanidium caldarium</name>
    <name type="common">Red alga</name>
    <dbReference type="NCBI Taxonomy" id="2771"/>
    <lineage>
        <taxon>Eukaryota</taxon>
        <taxon>Rhodophyta</taxon>
        <taxon>Bangiophyceae</taxon>
        <taxon>Cyanidiales</taxon>
        <taxon>Cyanidiaceae</taxon>
        <taxon>Cyanidium</taxon>
    </lineage>
</organism>
<evidence type="ECO:0000256" key="3">
    <source>
        <dbReference type="ARBA" id="ARBA00008146"/>
    </source>
</evidence>
<dbReference type="SUPFAM" id="SSF68906">
    <property type="entry name" value="SAP domain"/>
    <property type="match status" value="2"/>
</dbReference>
<feature type="domain" description="SAP" evidence="11">
    <location>
        <begin position="14"/>
        <end position="48"/>
    </location>
</feature>
<feature type="region of interest" description="Disordered" evidence="10">
    <location>
        <begin position="99"/>
        <end position="131"/>
    </location>
</feature>
<dbReference type="AlphaFoldDB" id="A0AAV9IS82"/>
<comment type="caution">
    <text evidence="12">The sequence shown here is derived from an EMBL/GenBank/DDBJ whole genome shotgun (WGS) entry which is preliminary data.</text>
</comment>
<dbReference type="SMART" id="SM00651">
    <property type="entry name" value="Sm"/>
    <property type="match status" value="1"/>
</dbReference>
<feature type="domain" description="SAP" evidence="11">
    <location>
        <begin position="64"/>
        <end position="98"/>
    </location>
</feature>